<dbReference type="GO" id="GO:0008762">
    <property type="term" value="F:UDP-N-acetylmuramate dehydrogenase activity"/>
    <property type="evidence" value="ECO:0007669"/>
    <property type="project" value="UniProtKB-UniRule"/>
</dbReference>
<evidence type="ECO:0000256" key="15">
    <source>
        <dbReference type="ARBA" id="ARBA00048914"/>
    </source>
</evidence>
<comment type="catalytic activity">
    <reaction evidence="15 16">
        <text>UDP-N-acetyl-alpha-D-muramate + NADP(+) = UDP-N-acetyl-3-O-(1-carboxyvinyl)-alpha-D-glucosamine + NADPH + H(+)</text>
        <dbReference type="Rhea" id="RHEA:12248"/>
        <dbReference type="ChEBI" id="CHEBI:15378"/>
        <dbReference type="ChEBI" id="CHEBI:57783"/>
        <dbReference type="ChEBI" id="CHEBI:58349"/>
        <dbReference type="ChEBI" id="CHEBI:68483"/>
        <dbReference type="ChEBI" id="CHEBI:70757"/>
        <dbReference type="EC" id="1.3.1.98"/>
    </reaction>
</comment>
<evidence type="ECO:0000256" key="10">
    <source>
        <dbReference type="ARBA" id="ARBA00022960"/>
    </source>
</evidence>
<dbReference type="Pfam" id="PF02873">
    <property type="entry name" value="MurB_C"/>
    <property type="match status" value="1"/>
</dbReference>
<dbReference type="GO" id="GO:0005829">
    <property type="term" value="C:cytosol"/>
    <property type="evidence" value="ECO:0007669"/>
    <property type="project" value="TreeGrafter"/>
</dbReference>
<dbReference type="AlphaFoldDB" id="A0A2S7FEU8"/>
<evidence type="ECO:0000256" key="7">
    <source>
        <dbReference type="ARBA" id="ARBA00022630"/>
    </source>
</evidence>
<dbReference type="GO" id="GO:0051301">
    <property type="term" value="P:cell division"/>
    <property type="evidence" value="ECO:0007669"/>
    <property type="project" value="UniProtKB-KW"/>
</dbReference>
<evidence type="ECO:0000256" key="6">
    <source>
        <dbReference type="ARBA" id="ARBA00022618"/>
    </source>
</evidence>
<dbReference type="NCBIfam" id="NF010480">
    <property type="entry name" value="PRK13905.1"/>
    <property type="match status" value="1"/>
</dbReference>
<dbReference type="UniPathway" id="UPA00219"/>
<reference evidence="18 19" key="1">
    <citation type="submission" date="2016-01" db="EMBL/GenBank/DDBJ databases">
        <title>Characterization of the Clostridium difficile lineages that are prevalent in Hong Kong and China.</title>
        <authorList>
            <person name="Kwok J.S.-L."/>
            <person name="Lam W.-Y."/>
            <person name="Ip M."/>
            <person name="Chan T.-F."/>
            <person name="Hawkey P.M."/>
            <person name="Tsui S.K.-W."/>
        </authorList>
    </citation>
    <scope>NUCLEOTIDE SEQUENCE [LARGE SCALE GENOMIC DNA]</scope>
    <source>
        <strain evidence="18 19">300064</strain>
    </source>
</reference>
<gene>
    <name evidence="16 18" type="primary">murB</name>
    <name evidence="18" type="ORF">AWN73_07305</name>
</gene>
<feature type="domain" description="FAD-binding PCMH-type" evidence="17">
    <location>
        <begin position="33"/>
        <end position="198"/>
    </location>
</feature>
<evidence type="ECO:0000256" key="11">
    <source>
        <dbReference type="ARBA" id="ARBA00022984"/>
    </source>
</evidence>
<dbReference type="InterPro" id="IPR003170">
    <property type="entry name" value="MurB"/>
</dbReference>
<evidence type="ECO:0000259" key="17">
    <source>
        <dbReference type="PROSITE" id="PS51387"/>
    </source>
</evidence>
<evidence type="ECO:0000256" key="16">
    <source>
        <dbReference type="HAMAP-Rule" id="MF_00037"/>
    </source>
</evidence>
<evidence type="ECO:0000256" key="2">
    <source>
        <dbReference type="ARBA" id="ARBA00003921"/>
    </source>
</evidence>
<keyword evidence="11 16" id="KW-0573">Peptidoglycan synthesis</keyword>
<dbReference type="SUPFAM" id="SSF56194">
    <property type="entry name" value="Uridine diphospho-N-Acetylenolpyruvylglucosamine reductase, MurB, C-terminal domain"/>
    <property type="match status" value="1"/>
</dbReference>
<keyword evidence="12 16" id="KW-0560">Oxidoreductase</keyword>
<feature type="active site" description="Proton donor" evidence="16">
    <location>
        <position position="227"/>
    </location>
</feature>
<keyword evidence="6 16" id="KW-0132">Cell division</keyword>
<dbReference type="GO" id="GO:0008360">
    <property type="term" value="P:regulation of cell shape"/>
    <property type="evidence" value="ECO:0007669"/>
    <property type="project" value="UniProtKB-KW"/>
</dbReference>
<keyword evidence="5 16" id="KW-0963">Cytoplasm</keyword>
<evidence type="ECO:0000313" key="18">
    <source>
        <dbReference type="EMBL" id="PPV17555.1"/>
    </source>
</evidence>
<dbReference type="InterPro" id="IPR016167">
    <property type="entry name" value="FAD-bd_PCMH_sub1"/>
</dbReference>
<dbReference type="GO" id="GO:0071949">
    <property type="term" value="F:FAD binding"/>
    <property type="evidence" value="ECO:0007669"/>
    <property type="project" value="InterPro"/>
</dbReference>
<feature type="active site" evidence="16">
    <location>
        <position position="297"/>
    </location>
</feature>
<evidence type="ECO:0000256" key="14">
    <source>
        <dbReference type="ARBA" id="ARBA00023316"/>
    </source>
</evidence>
<sequence length="304" mass="33381">MNQYGKYKDLFSKIYNESQIQLDAKMSEHIYFKVGGPVDILLTPNNIEQLKETITICKDNNIPFYVIGNGSNLLVKDGGIRGVVIKVCDLNKIERMGNKIKAGTGALLKDVSKEATEAALAGFQFACGIPGSVGGAVYMNAGAYDGEISFVIESAEVLDDNQEIRVLSKEELNLGYRQSVVMQKGYVVLSATFELIPDDHDKIQSRVNDLTTRREDRQPLEYPSAGSTFKRPEGHFAGKLIEDAGLKGYTVGGACVSEKHAGFVINKANGTAKDVLDVIHHVQEEVKRQFGVELHPEVRILGED</sequence>
<dbReference type="RefSeq" id="WP_027636357.1">
    <property type="nucleotide sequence ID" value="NZ_CANCWB010000003.1"/>
</dbReference>
<keyword evidence="9 16" id="KW-0521">NADP</keyword>
<dbReference type="PANTHER" id="PTHR21071">
    <property type="entry name" value="UDP-N-ACETYLENOLPYRUVOYLGLUCOSAMINE REDUCTASE"/>
    <property type="match status" value="1"/>
</dbReference>
<dbReference type="InterPro" id="IPR006094">
    <property type="entry name" value="Oxid_FAD_bind_N"/>
</dbReference>
<evidence type="ECO:0000256" key="5">
    <source>
        <dbReference type="ARBA" id="ARBA00022490"/>
    </source>
</evidence>
<evidence type="ECO:0000256" key="8">
    <source>
        <dbReference type="ARBA" id="ARBA00022827"/>
    </source>
</evidence>
<dbReference type="PROSITE" id="PS51387">
    <property type="entry name" value="FAD_PCMH"/>
    <property type="match status" value="1"/>
</dbReference>
<dbReference type="PANTHER" id="PTHR21071:SF4">
    <property type="entry name" value="UDP-N-ACETYLENOLPYRUVOYLGLUCOSAMINE REDUCTASE"/>
    <property type="match status" value="1"/>
</dbReference>
<evidence type="ECO:0000256" key="9">
    <source>
        <dbReference type="ARBA" id="ARBA00022857"/>
    </source>
</evidence>
<evidence type="ECO:0000313" key="19">
    <source>
        <dbReference type="Proteomes" id="UP000238081"/>
    </source>
</evidence>
<evidence type="ECO:0000256" key="4">
    <source>
        <dbReference type="ARBA" id="ARBA00004752"/>
    </source>
</evidence>
<dbReference type="GO" id="GO:0071555">
    <property type="term" value="P:cell wall organization"/>
    <property type="evidence" value="ECO:0007669"/>
    <property type="project" value="UniProtKB-KW"/>
</dbReference>
<evidence type="ECO:0000256" key="1">
    <source>
        <dbReference type="ARBA" id="ARBA00001974"/>
    </source>
</evidence>
<dbReference type="GO" id="GO:0009252">
    <property type="term" value="P:peptidoglycan biosynthetic process"/>
    <property type="evidence" value="ECO:0007669"/>
    <property type="project" value="UniProtKB-UniRule"/>
</dbReference>
<dbReference type="SUPFAM" id="SSF56176">
    <property type="entry name" value="FAD-binding/transporter-associated domain-like"/>
    <property type="match status" value="1"/>
</dbReference>
<dbReference type="InterPro" id="IPR036318">
    <property type="entry name" value="FAD-bd_PCMH-like_sf"/>
</dbReference>
<evidence type="ECO:0000256" key="3">
    <source>
        <dbReference type="ARBA" id="ARBA00004496"/>
    </source>
</evidence>
<keyword evidence="7 16" id="KW-0285">Flavoprotein</keyword>
<dbReference type="InterPro" id="IPR036635">
    <property type="entry name" value="MurB_C_sf"/>
</dbReference>
<comment type="pathway">
    <text evidence="4 16">Cell wall biogenesis; peptidoglycan biosynthesis.</text>
</comment>
<comment type="caution">
    <text evidence="18">The sequence shown here is derived from an EMBL/GenBank/DDBJ whole genome shotgun (WGS) entry which is preliminary data.</text>
</comment>
<dbReference type="HAMAP" id="MF_00037">
    <property type="entry name" value="MurB"/>
    <property type="match status" value="1"/>
</dbReference>
<comment type="cofactor">
    <cofactor evidence="1 16">
        <name>FAD</name>
        <dbReference type="ChEBI" id="CHEBI:57692"/>
    </cofactor>
</comment>
<evidence type="ECO:0000256" key="13">
    <source>
        <dbReference type="ARBA" id="ARBA00023306"/>
    </source>
</evidence>
<dbReference type="InterPro" id="IPR016166">
    <property type="entry name" value="FAD-bd_PCMH"/>
</dbReference>
<evidence type="ECO:0000256" key="12">
    <source>
        <dbReference type="ARBA" id="ARBA00023002"/>
    </source>
</evidence>
<keyword evidence="13 16" id="KW-0131">Cell cycle</keyword>
<dbReference type="Pfam" id="PF01565">
    <property type="entry name" value="FAD_binding_4"/>
    <property type="match status" value="1"/>
</dbReference>
<organism evidence="18 19">
    <name type="scientific">Clostridium butyricum</name>
    <dbReference type="NCBI Taxonomy" id="1492"/>
    <lineage>
        <taxon>Bacteria</taxon>
        <taxon>Bacillati</taxon>
        <taxon>Bacillota</taxon>
        <taxon>Clostridia</taxon>
        <taxon>Eubacteriales</taxon>
        <taxon>Clostridiaceae</taxon>
        <taxon>Clostridium</taxon>
    </lineage>
</organism>
<keyword evidence="8 16" id="KW-0274">FAD</keyword>
<comment type="function">
    <text evidence="2 16">Cell wall formation.</text>
</comment>
<name>A0A2S7FEU8_CLOBU</name>
<dbReference type="Gene3D" id="3.30.465.10">
    <property type="match status" value="1"/>
</dbReference>
<comment type="similarity">
    <text evidence="16">Belongs to the MurB family.</text>
</comment>
<dbReference type="Gene3D" id="3.30.43.10">
    <property type="entry name" value="Uridine Diphospho-n-acetylenolpyruvylglucosamine Reductase, domain 2"/>
    <property type="match status" value="1"/>
</dbReference>
<comment type="subcellular location">
    <subcellularLocation>
        <location evidence="3 16">Cytoplasm</location>
    </subcellularLocation>
</comment>
<keyword evidence="10 16" id="KW-0133">Cell shape</keyword>
<accession>A0A2S7FEU8</accession>
<dbReference type="Proteomes" id="UP000238081">
    <property type="component" value="Unassembled WGS sequence"/>
</dbReference>
<dbReference type="Gene3D" id="3.90.78.10">
    <property type="entry name" value="UDP-N-acetylenolpyruvoylglucosamine reductase, C-terminal domain"/>
    <property type="match status" value="1"/>
</dbReference>
<dbReference type="EC" id="1.3.1.98" evidence="16"/>
<feature type="active site" evidence="16">
    <location>
        <position position="177"/>
    </location>
</feature>
<proteinExistence type="inferred from homology"/>
<protein>
    <recommendedName>
        <fullName evidence="16">UDP-N-acetylenolpyruvoylglucosamine reductase</fullName>
        <ecNumber evidence="16">1.3.1.98</ecNumber>
    </recommendedName>
    <alternativeName>
        <fullName evidence="16">UDP-N-acetylmuramate dehydrogenase</fullName>
    </alternativeName>
</protein>
<dbReference type="NCBIfam" id="TIGR00179">
    <property type="entry name" value="murB"/>
    <property type="match status" value="1"/>
</dbReference>
<dbReference type="InterPro" id="IPR011601">
    <property type="entry name" value="MurB_C"/>
</dbReference>
<dbReference type="EMBL" id="LRDH01000013">
    <property type="protein sequence ID" value="PPV17555.1"/>
    <property type="molecule type" value="Genomic_DNA"/>
</dbReference>
<keyword evidence="14 16" id="KW-0961">Cell wall biogenesis/degradation</keyword>
<dbReference type="InterPro" id="IPR016169">
    <property type="entry name" value="FAD-bd_PCMH_sub2"/>
</dbReference>